<dbReference type="AlphaFoldDB" id="A0AAV5UMX8"/>
<evidence type="ECO:0000256" key="2">
    <source>
        <dbReference type="PROSITE-ProRule" id="PRU00059"/>
    </source>
</evidence>
<dbReference type="PROSITE" id="PS01180">
    <property type="entry name" value="CUB"/>
    <property type="match status" value="1"/>
</dbReference>
<reference evidence="5" key="1">
    <citation type="submission" date="2023-10" db="EMBL/GenBank/DDBJ databases">
        <title>Genome assembly of Pristionchus species.</title>
        <authorList>
            <person name="Yoshida K."/>
            <person name="Sommer R.J."/>
        </authorList>
    </citation>
    <scope>NUCLEOTIDE SEQUENCE</scope>
    <source>
        <strain evidence="5">RS0144</strain>
    </source>
</reference>
<dbReference type="CDD" id="cd00041">
    <property type="entry name" value="CUB"/>
    <property type="match status" value="1"/>
</dbReference>
<keyword evidence="6" id="KW-1185">Reference proteome</keyword>
<dbReference type="PANTHER" id="PTHR22991:SF41">
    <property type="entry name" value="CUB DOMAIN-CONTAINING PROTEIN-RELATED"/>
    <property type="match status" value="1"/>
</dbReference>
<dbReference type="SMART" id="SM00042">
    <property type="entry name" value="CUB"/>
    <property type="match status" value="1"/>
</dbReference>
<dbReference type="InterPro" id="IPR050976">
    <property type="entry name" value="Snaclec"/>
</dbReference>
<name>A0AAV5UMX8_9BILA</name>
<dbReference type="InterPro" id="IPR001304">
    <property type="entry name" value="C-type_lectin-like"/>
</dbReference>
<dbReference type="EMBL" id="BTSX01000006">
    <property type="protein sequence ID" value="GMT07761.1"/>
    <property type="molecule type" value="Genomic_DNA"/>
</dbReference>
<sequence length="198" mass="21650">KSEVNRFYSNEVFEWTDGSYQNANNWASGFPSTVFGTCVQLLLASEFGVQGQWTNIACSVKQPYICFRNGGSYGPTAFPPPPKADAHCPPIPYYTGSGSIYSPNYPLSIPNQQRCEYVLGAKEGMRASVFFPSFDCQRTSLALYDGLNSDTPFLTFNTTRPSINQSYTATTNVMKMVFSTNGPTAPGGTGWEAAFISV</sequence>
<dbReference type="Gene3D" id="2.60.120.290">
    <property type="entry name" value="Spermadhesin, CUB domain"/>
    <property type="match status" value="1"/>
</dbReference>
<dbReference type="InterPro" id="IPR016187">
    <property type="entry name" value="CTDL_fold"/>
</dbReference>
<dbReference type="Proteomes" id="UP001432027">
    <property type="component" value="Unassembled WGS sequence"/>
</dbReference>
<dbReference type="PANTHER" id="PTHR22991">
    <property type="entry name" value="PROTEIN CBG13490"/>
    <property type="match status" value="1"/>
</dbReference>
<dbReference type="SUPFAM" id="SSF56436">
    <property type="entry name" value="C-type lectin-like"/>
    <property type="match status" value="1"/>
</dbReference>
<evidence type="ECO:0008006" key="7">
    <source>
        <dbReference type="Google" id="ProtNLM"/>
    </source>
</evidence>
<organism evidence="5 6">
    <name type="scientific">Pristionchus entomophagus</name>
    <dbReference type="NCBI Taxonomy" id="358040"/>
    <lineage>
        <taxon>Eukaryota</taxon>
        <taxon>Metazoa</taxon>
        <taxon>Ecdysozoa</taxon>
        <taxon>Nematoda</taxon>
        <taxon>Chromadorea</taxon>
        <taxon>Rhabditida</taxon>
        <taxon>Rhabditina</taxon>
        <taxon>Diplogasteromorpha</taxon>
        <taxon>Diplogasteroidea</taxon>
        <taxon>Neodiplogasteridae</taxon>
        <taxon>Pristionchus</taxon>
    </lineage>
</organism>
<evidence type="ECO:0000259" key="4">
    <source>
        <dbReference type="PROSITE" id="PS50041"/>
    </source>
</evidence>
<dbReference type="Gene3D" id="3.10.100.10">
    <property type="entry name" value="Mannose-Binding Protein A, subunit A"/>
    <property type="match status" value="1"/>
</dbReference>
<dbReference type="SUPFAM" id="SSF49854">
    <property type="entry name" value="Spermadhesin, CUB domain"/>
    <property type="match status" value="1"/>
</dbReference>
<accession>A0AAV5UMX8</accession>
<evidence type="ECO:0000313" key="6">
    <source>
        <dbReference type="Proteomes" id="UP001432027"/>
    </source>
</evidence>
<keyword evidence="1 2" id="KW-1015">Disulfide bond</keyword>
<dbReference type="InterPro" id="IPR035914">
    <property type="entry name" value="Sperma_CUB_dom_sf"/>
</dbReference>
<dbReference type="InterPro" id="IPR016186">
    <property type="entry name" value="C-type_lectin-like/link_sf"/>
</dbReference>
<dbReference type="InterPro" id="IPR000859">
    <property type="entry name" value="CUB_dom"/>
</dbReference>
<dbReference type="PROSITE" id="PS50041">
    <property type="entry name" value="C_TYPE_LECTIN_2"/>
    <property type="match status" value="1"/>
</dbReference>
<protein>
    <recommendedName>
        <fullName evidence="7">CUB domain-containing protein</fullName>
    </recommendedName>
</protein>
<evidence type="ECO:0000259" key="3">
    <source>
        <dbReference type="PROSITE" id="PS01180"/>
    </source>
</evidence>
<gene>
    <name evidence="5" type="ORF">PENTCL1PPCAC_29935</name>
</gene>
<dbReference type="Pfam" id="PF00431">
    <property type="entry name" value="CUB"/>
    <property type="match status" value="1"/>
</dbReference>
<evidence type="ECO:0000313" key="5">
    <source>
        <dbReference type="EMBL" id="GMT07761.1"/>
    </source>
</evidence>
<comment type="caution">
    <text evidence="2">Lacks conserved residue(s) required for the propagation of feature annotation.</text>
</comment>
<feature type="domain" description="CUB" evidence="3">
    <location>
        <begin position="88"/>
        <end position="198"/>
    </location>
</feature>
<comment type="caution">
    <text evidence="5">The sequence shown here is derived from an EMBL/GenBank/DDBJ whole genome shotgun (WGS) entry which is preliminary data.</text>
</comment>
<feature type="non-terminal residue" evidence="5">
    <location>
        <position position="1"/>
    </location>
</feature>
<proteinExistence type="predicted"/>
<evidence type="ECO:0000256" key="1">
    <source>
        <dbReference type="ARBA" id="ARBA00023157"/>
    </source>
</evidence>
<feature type="disulfide bond" evidence="2">
    <location>
        <begin position="88"/>
        <end position="115"/>
    </location>
</feature>
<feature type="domain" description="C-type lectin" evidence="4">
    <location>
        <begin position="13"/>
        <end position="67"/>
    </location>
</feature>